<evidence type="ECO:0000313" key="2">
    <source>
        <dbReference type="Proteomes" id="UP000216133"/>
    </source>
</evidence>
<sequence>MSGFNKMNSKIITEHRKIQDVMHVLKEKGYKVEITAEVTTYNPFDNQLIKNKEIKTIIRDFVAADSVAELVADDSNVRLIMWDLLKELAKKDDNVELNEVETALFFVLLKDISDISKQGLEYEYSDELVNAFKTALLTP</sequence>
<comment type="caution">
    <text evidence="1">The sequence shown here is derived from an EMBL/GenBank/DDBJ whole genome shotgun (WGS) entry which is preliminary data.</text>
</comment>
<dbReference type="RefSeq" id="WP_095327861.1">
    <property type="nucleotide sequence ID" value="NZ_NPBS01000016.1"/>
</dbReference>
<dbReference type="EMBL" id="NPBS01000016">
    <property type="protein sequence ID" value="PAF27365.1"/>
    <property type="molecule type" value="Genomic_DNA"/>
</dbReference>
<dbReference type="Proteomes" id="UP000216133">
    <property type="component" value="Unassembled WGS sequence"/>
</dbReference>
<protein>
    <submittedName>
        <fullName evidence="1">Uncharacterized protein</fullName>
    </submittedName>
</protein>
<accession>A0A268S4C4</accession>
<gene>
    <name evidence="1" type="ORF">CHH61_03855</name>
</gene>
<dbReference type="AlphaFoldDB" id="A0A268S4C4"/>
<evidence type="ECO:0000313" key="1">
    <source>
        <dbReference type="EMBL" id="PAF27365.1"/>
    </source>
</evidence>
<reference evidence="1 2" key="1">
    <citation type="submission" date="2017-07" db="EMBL/GenBank/DDBJ databases">
        <title>Isolation and whole genome analysis of endospore-forming bacteria from heroin.</title>
        <authorList>
            <person name="Kalinowski J."/>
            <person name="Ahrens B."/>
            <person name="Al-Dilaimi A."/>
            <person name="Winkler A."/>
            <person name="Wibberg D."/>
            <person name="Schleenbecker U."/>
            <person name="Ruckert C."/>
            <person name="Wolfel R."/>
            <person name="Grass G."/>
        </authorList>
    </citation>
    <scope>NUCLEOTIDE SEQUENCE [LARGE SCALE GENOMIC DNA]</scope>
    <source>
        <strain evidence="1 2">7523-2</strain>
    </source>
</reference>
<proteinExistence type="predicted"/>
<name>A0A268S4C4_SHOCL</name>
<organism evidence="1 2">
    <name type="scientific">Shouchella clausii</name>
    <name type="common">Alkalihalobacillus clausii</name>
    <dbReference type="NCBI Taxonomy" id="79880"/>
    <lineage>
        <taxon>Bacteria</taxon>
        <taxon>Bacillati</taxon>
        <taxon>Bacillota</taxon>
        <taxon>Bacilli</taxon>
        <taxon>Bacillales</taxon>
        <taxon>Bacillaceae</taxon>
        <taxon>Shouchella</taxon>
    </lineage>
</organism>